<proteinExistence type="predicted"/>
<protein>
    <submittedName>
        <fullName evidence="1">Putative low molecular weight protein-tyrosine-phosphatase slr0328</fullName>
    </submittedName>
</protein>
<organism evidence="1">
    <name type="scientific">Rhizophora mucronata</name>
    <name type="common">Asiatic mangrove</name>
    <dbReference type="NCBI Taxonomy" id="61149"/>
    <lineage>
        <taxon>Eukaryota</taxon>
        <taxon>Viridiplantae</taxon>
        <taxon>Streptophyta</taxon>
        <taxon>Embryophyta</taxon>
        <taxon>Tracheophyta</taxon>
        <taxon>Spermatophyta</taxon>
        <taxon>Magnoliopsida</taxon>
        <taxon>eudicotyledons</taxon>
        <taxon>Gunneridae</taxon>
        <taxon>Pentapetalae</taxon>
        <taxon>rosids</taxon>
        <taxon>fabids</taxon>
        <taxon>Malpighiales</taxon>
        <taxon>Rhizophoraceae</taxon>
        <taxon>Rhizophora</taxon>
    </lineage>
</organism>
<dbReference type="EMBL" id="GGEC01015057">
    <property type="protein sequence ID" value="MBW95540.1"/>
    <property type="molecule type" value="Transcribed_RNA"/>
</dbReference>
<sequence length="27" mass="2803">MVKCVLHMSLSLVMGFGSLCSGYIGGL</sequence>
<evidence type="ECO:0000313" key="1">
    <source>
        <dbReference type="EMBL" id="MBW95540.1"/>
    </source>
</evidence>
<reference evidence="1" key="1">
    <citation type="submission" date="2018-02" db="EMBL/GenBank/DDBJ databases">
        <title>Rhizophora mucronata_Transcriptome.</title>
        <authorList>
            <person name="Meera S.P."/>
            <person name="Sreeshan A."/>
            <person name="Augustine A."/>
        </authorList>
    </citation>
    <scope>NUCLEOTIDE SEQUENCE</scope>
    <source>
        <tissue evidence="1">Leaf</tissue>
    </source>
</reference>
<accession>A0A2P2JQ15</accession>
<name>A0A2P2JQ15_RHIMU</name>
<dbReference type="AlphaFoldDB" id="A0A2P2JQ15"/>